<accession>A0AAQ3SC33</accession>
<dbReference type="EMBL" id="CP144700">
    <property type="protein sequence ID" value="WVZ24108.1"/>
    <property type="molecule type" value="Genomic_DNA"/>
</dbReference>
<dbReference type="Proteomes" id="UP001374535">
    <property type="component" value="Chromosome 1"/>
</dbReference>
<keyword evidence="3" id="KW-1185">Reference proteome</keyword>
<reference evidence="2 3" key="1">
    <citation type="journal article" date="2023" name="Life. Sci Alliance">
        <title>Evolutionary insights into 3D genome organization and epigenetic landscape of Vigna mungo.</title>
        <authorList>
            <person name="Junaid A."/>
            <person name="Singh B."/>
            <person name="Bhatia S."/>
        </authorList>
    </citation>
    <scope>NUCLEOTIDE SEQUENCE [LARGE SCALE GENOMIC DNA]</scope>
    <source>
        <strain evidence="2">Urdbean</strain>
    </source>
</reference>
<organism evidence="2 3">
    <name type="scientific">Vigna mungo</name>
    <name type="common">Black gram</name>
    <name type="synonym">Phaseolus mungo</name>
    <dbReference type="NCBI Taxonomy" id="3915"/>
    <lineage>
        <taxon>Eukaryota</taxon>
        <taxon>Viridiplantae</taxon>
        <taxon>Streptophyta</taxon>
        <taxon>Embryophyta</taxon>
        <taxon>Tracheophyta</taxon>
        <taxon>Spermatophyta</taxon>
        <taxon>Magnoliopsida</taxon>
        <taxon>eudicotyledons</taxon>
        <taxon>Gunneridae</taxon>
        <taxon>Pentapetalae</taxon>
        <taxon>rosids</taxon>
        <taxon>fabids</taxon>
        <taxon>Fabales</taxon>
        <taxon>Fabaceae</taxon>
        <taxon>Papilionoideae</taxon>
        <taxon>50 kb inversion clade</taxon>
        <taxon>NPAAA clade</taxon>
        <taxon>indigoferoid/millettioid clade</taxon>
        <taxon>Phaseoleae</taxon>
        <taxon>Vigna</taxon>
    </lineage>
</organism>
<protein>
    <submittedName>
        <fullName evidence="2">Uncharacterized protein</fullName>
    </submittedName>
</protein>
<feature type="compositionally biased region" description="Acidic residues" evidence="1">
    <location>
        <begin position="190"/>
        <end position="203"/>
    </location>
</feature>
<name>A0AAQ3SC33_VIGMU</name>
<sequence>MTGDYYPDLVEVFYNNVKVVDGNIPSRVKGMDIVINNDTWVQIVGLKDEIRLSRLPDCLQNKRNRKKQMFKNCMRYPGRYKKEKGFLYKWLDKEEKIIAYILGHILILGRTALGWIFSDELEPTKCRGELPDSDNEQEFPSPNSEFERLVAIKFKKVFKRAIVMKKSLMNTNEKIDEIIKHYVESSTSTEESEREDVDESSEEDSIKSSEIE</sequence>
<feature type="region of interest" description="Disordered" evidence="1">
    <location>
        <begin position="182"/>
        <end position="212"/>
    </location>
</feature>
<gene>
    <name evidence="2" type="ORF">V8G54_002652</name>
</gene>
<evidence type="ECO:0000256" key="1">
    <source>
        <dbReference type="SAM" id="MobiDB-lite"/>
    </source>
</evidence>
<evidence type="ECO:0000313" key="2">
    <source>
        <dbReference type="EMBL" id="WVZ24108.1"/>
    </source>
</evidence>
<dbReference type="AlphaFoldDB" id="A0AAQ3SC33"/>
<proteinExistence type="predicted"/>
<evidence type="ECO:0000313" key="3">
    <source>
        <dbReference type="Proteomes" id="UP001374535"/>
    </source>
</evidence>